<proteinExistence type="predicted"/>
<protein>
    <submittedName>
        <fullName evidence="1">Uncharacterized protein</fullName>
    </submittedName>
</protein>
<keyword evidence="2" id="KW-1185">Reference proteome</keyword>
<dbReference type="EMBL" id="JBHSWG010000003">
    <property type="protein sequence ID" value="MFC6761596.1"/>
    <property type="molecule type" value="Genomic_DNA"/>
</dbReference>
<comment type="caution">
    <text evidence="1">The sequence shown here is derived from an EMBL/GenBank/DDBJ whole genome shotgun (WGS) entry which is preliminary data.</text>
</comment>
<reference evidence="2" key="1">
    <citation type="journal article" date="2019" name="Int. J. Syst. Evol. Microbiol.">
        <title>The Global Catalogue of Microorganisms (GCM) 10K type strain sequencing project: providing services to taxonomists for standard genome sequencing and annotation.</title>
        <authorList>
            <consortium name="The Broad Institute Genomics Platform"/>
            <consortium name="The Broad Institute Genome Sequencing Center for Infectious Disease"/>
            <person name="Wu L."/>
            <person name="Ma J."/>
        </authorList>
    </citation>
    <scope>NUCLEOTIDE SEQUENCE [LARGE SCALE GENOMIC DNA]</scope>
    <source>
        <strain evidence="2">CCUG 66188</strain>
    </source>
</reference>
<organism evidence="1 2">
    <name type="scientific">Sulfitobacter porphyrae</name>
    <dbReference type="NCBI Taxonomy" id="1246864"/>
    <lineage>
        <taxon>Bacteria</taxon>
        <taxon>Pseudomonadati</taxon>
        <taxon>Pseudomonadota</taxon>
        <taxon>Alphaproteobacteria</taxon>
        <taxon>Rhodobacterales</taxon>
        <taxon>Roseobacteraceae</taxon>
        <taxon>Sulfitobacter</taxon>
    </lineage>
</organism>
<gene>
    <name evidence="1" type="ORF">ACFQFQ_22455</name>
</gene>
<dbReference type="Proteomes" id="UP001596353">
    <property type="component" value="Unassembled WGS sequence"/>
</dbReference>
<evidence type="ECO:0000313" key="2">
    <source>
        <dbReference type="Proteomes" id="UP001596353"/>
    </source>
</evidence>
<evidence type="ECO:0000313" key="1">
    <source>
        <dbReference type="EMBL" id="MFC6761596.1"/>
    </source>
</evidence>
<accession>A0ABW2B8R1</accession>
<sequence length="72" mass="8202">MKEPVAPSPDFEADFDALMRRAGLEIKPEWRARMLVEYAQLRMNVAVLHDIANRCPATLNLHQPITSGRIET</sequence>
<name>A0ABW2B8R1_9RHOB</name>